<evidence type="ECO:0008006" key="3">
    <source>
        <dbReference type="Google" id="ProtNLM"/>
    </source>
</evidence>
<evidence type="ECO:0000313" key="2">
    <source>
        <dbReference type="Proteomes" id="UP000481583"/>
    </source>
</evidence>
<comment type="caution">
    <text evidence="1">The sequence shown here is derived from an EMBL/GenBank/DDBJ whole genome shotgun (WGS) entry which is preliminary data.</text>
</comment>
<name>A0A6G4U8L0_9ACTN</name>
<accession>A0A6G4U8L0</accession>
<organism evidence="1 2">
    <name type="scientific">Streptomyces coryli</name>
    <dbReference type="NCBI Taxonomy" id="1128680"/>
    <lineage>
        <taxon>Bacteria</taxon>
        <taxon>Bacillati</taxon>
        <taxon>Actinomycetota</taxon>
        <taxon>Actinomycetes</taxon>
        <taxon>Kitasatosporales</taxon>
        <taxon>Streptomycetaceae</taxon>
        <taxon>Streptomyces</taxon>
    </lineage>
</organism>
<dbReference type="Proteomes" id="UP000481583">
    <property type="component" value="Unassembled WGS sequence"/>
</dbReference>
<evidence type="ECO:0000313" key="1">
    <source>
        <dbReference type="EMBL" id="NGN68569.1"/>
    </source>
</evidence>
<dbReference type="EMBL" id="JAAKZV010000214">
    <property type="protein sequence ID" value="NGN68569.1"/>
    <property type="molecule type" value="Genomic_DNA"/>
</dbReference>
<sequence>MAEDQGFDFPPVLNGVDYLLSALRYLEDEESEGAGSLKYATLHLQAAMEVLLKVRLIQEHWSLVFREPGKANLDAFKSGAFESCSAEAALDRLDRIVGINIPDSIRKRVKTLAQHRNSLQHYGAHAQSVYAVEALAVEVLDFLLDFTTKHLAPSLSGPEAAQFADTFPEVQSSLRYVESLVDRRMKRITREARAVGDPLFRCPWCKQHALAIEQNDAACRFCLERLQTVIRDEALSDGDDKDPYVCWKCRKANTVIEVERRIVSPFEIPGLGLPLDDEFFEEKNSAMLPLLGYCRRCDLVQQYST</sequence>
<proteinExistence type="predicted"/>
<protein>
    <recommendedName>
        <fullName evidence="3">DUF4145 domain-containing protein</fullName>
    </recommendedName>
</protein>
<keyword evidence="2" id="KW-1185">Reference proteome</keyword>
<reference evidence="1 2" key="1">
    <citation type="submission" date="2020-02" db="EMBL/GenBank/DDBJ databases">
        <title>Whole-genome analyses of novel actinobacteria.</title>
        <authorList>
            <person name="Sahin N."/>
        </authorList>
    </citation>
    <scope>NUCLEOTIDE SEQUENCE [LARGE SCALE GENOMIC DNA]</scope>
    <source>
        <strain evidence="1 2">A7024</strain>
    </source>
</reference>
<dbReference type="AlphaFoldDB" id="A0A6G4U8L0"/>
<gene>
    <name evidence="1" type="ORF">G5C51_32320</name>
</gene>
<dbReference type="RefSeq" id="WP_165242636.1">
    <property type="nucleotide sequence ID" value="NZ_JAAKZV010000214.1"/>
</dbReference>